<dbReference type="CDD" id="cd03468">
    <property type="entry name" value="PolY_like"/>
    <property type="match status" value="1"/>
</dbReference>
<dbReference type="InterPro" id="IPR043502">
    <property type="entry name" value="DNA/RNA_pol_sf"/>
</dbReference>
<accession>A0A3N1D715</accession>
<keyword evidence="6" id="KW-1185">Reference proteome</keyword>
<dbReference type="PROSITE" id="PS50173">
    <property type="entry name" value="UMUC"/>
    <property type="match status" value="1"/>
</dbReference>
<evidence type="ECO:0000256" key="2">
    <source>
        <dbReference type="ARBA" id="ARBA00022763"/>
    </source>
</evidence>
<dbReference type="Proteomes" id="UP000272400">
    <property type="component" value="Unassembled WGS sequence"/>
</dbReference>
<evidence type="ECO:0000313" key="6">
    <source>
        <dbReference type="Proteomes" id="UP000272400"/>
    </source>
</evidence>
<comment type="function">
    <text evidence="3">Poorly processive, error-prone DNA polymerase involved in untargeted mutagenesis. Copies undamaged DNA at stalled replication forks, which arise in vivo from mismatched or misaligned primer ends. These misaligned primers can be extended by PolIV. Exhibits no 3'-5' exonuclease (proofreading) activity. May be involved in translesional synthesis, in conjunction with the beta clamp from PolIII.</text>
</comment>
<dbReference type="InterPro" id="IPR001126">
    <property type="entry name" value="UmuC"/>
</dbReference>
<comment type="similarity">
    <text evidence="1">Belongs to the DNA polymerase type-Y family.</text>
</comment>
<dbReference type="InterPro" id="IPR050356">
    <property type="entry name" value="SulA_CellDiv_inhibitor"/>
</dbReference>
<dbReference type="PANTHER" id="PTHR35369">
    <property type="entry name" value="BLR3025 PROTEIN-RELATED"/>
    <property type="match status" value="1"/>
</dbReference>
<dbReference type="AlphaFoldDB" id="A0A3N1D715"/>
<feature type="domain" description="UmuC" evidence="4">
    <location>
        <begin position="23"/>
        <end position="146"/>
    </location>
</feature>
<evidence type="ECO:0000256" key="3">
    <source>
        <dbReference type="ARBA" id="ARBA00025589"/>
    </source>
</evidence>
<dbReference type="EMBL" id="RJKE01000001">
    <property type="protein sequence ID" value="ROO89314.1"/>
    <property type="molecule type" value="Genomic_DNA"/>
</dbReference>
<gene>
    <name evidence="5" type="ORF">EDD29_7003</name>
</gene>
<dbReference type="Pfam" id="PF00817">
    <property type="entry name" value="IMS"/>
    <property type="match status" value="1"/>
</dbReference>
<proteinExistence type="inferred from homology"/>
<name>A0A3N1D715_9ACTN</name>
<protein>
    <submittedName>
        <fullName evidence="5">Protein ImuB</fullName>
    </submittedName>
</protein>
<evidence type="ECO:0000313" key="5">
    <source>
        <dbReference type="EMBL" id="ROO89314.1"/>
    </source>
</evidence>
<evidence type="ECO:0000259" key="4">
    <source>
        <dbReference type="PROSITE" id="PS50173"/>
    </source>
</evidence>
<dbReference type="SUPFAM" id="SSF56672">
    <property type="entry name" value="DNA/RNA polymerases"/>
    <property type="match status" value="1"/>
</dbReference>
<reference evidence="5 6" key="1">
    <citation type="submission" date="2018-11" db="EMBL/GenBank/DDBJ databases">
        <title>Sequencing the genomes of 1000 actinobacteria strains.</title>
        <authorList>
            <person name="Klenk H.-P."/>
        </authorList>
    </citation>
    <scope>NUCLEOTIDE SEQUENCE [LARGE SCALE GENOMIC DNA]</scope>
    <source>
        <strain evidence="5 6">DSM 44254</strain>
    </source>
</reference>
<comment type="caution">
    <text evidence="5">The sequence shown here is derived from an EMBL/GenBank/DDBJ whole genome shotgun (WGS) entry which is preliminary data.</text>
</comment>
<dbReference type="InterPro" id="IPR043128">
    <property type="entry name" value="Rev_trsase/Diguanyl_cyclase"/>
</dbReference>
<dbReference type="Gene3D" id="3.40.1170.60">
    <property type="match status" value="1"/>
</dbReference>
<dbReference type="PANTHER" id="PTHR35369:SF2">
    <property type="entry name" value="BLR3025 PROTEIN"/>
    <property type="match status" value="1"/>
</dbReference>
<dbReference type="GO" id="GO:0006281">
    <property type="term" value="P:DNA repair"/>
    <property type="evidence" value="ECO:0007669"/>
    <property type="project" value="InterPro"/>
</dbReference>
<dbReference type="Gene3D" id="3.30.70.270">
    <property type="match status" value="1"/>
</dbReference>
<evidence type="ECO:0000256" key="1">
    <source>
        <dbReference type="ARBA" id="ARBA00010945"/>
    </source>
</evidence>
<organism evidence="5 6">
    <name type="scientific">Actinocorallia herbida</name>
    <dbReference type="NCBI Taxonomy" id="58109"/>
    <lineage>
        <taxon>Bacteria</taxon>
        <taxon>Bacillati</taxon>
        <taxon>Actinomycetota</taxon>
        <taxon>Actinomycetes</taxon>
        <taxon>Streptosporangiales</taxon>
        <taxon>Thermomonosporaceae</taxon>
        <taxon>Actinocorallia</taxon>
    </lineage>
</organism>
<keyword evidence="2" id="KW-0227">DNA damage</keyword>
<sequence length="532" mass="55488">MLVVWCPDWPVTAVGIEAGVAGAVLARRGASERVAACTAAARAAGVRRGQRRRDAQRLCPDLVVVERDLDAEGRAFEAVAAAVAELTPRVEVVRPGVCAIPARGAARFHGGEEALRITVQDAVVEAGHDCGVGIADGMFTAELAARNGGGGLIVPEEGAAEFLAPFPLGVLAGAVPDWDSLADLLVRLGVRSLGEFAALPVDDVAGRFGAAGALAHRLARGREPRDVAPRAGLPDLTAVRTFDPPAARSDEVVFAAKALADGLHAGLAAEGLTCVRLGVEVEFADGGVSERLWRHDGLLSSPAVAERVRWQLSGWRLPAAGRGAAGEIAGGETAGEDAVWGGVSALLLVPDQVVPDTGTQRALWGRDGDGARGELPERVARAADRVQAMLGHGSLTRPHLTGGRGPGERVLRVPLGDMPLETRPEGPWPGALPAPAPSVVPPEARPVTVRAADGSPVTVSARCVPSAAPALVVLPDGTSHRVLSWTGPWPAHERWWDPDTSRRLARFQILTPRGAHLLTLQNSSWTLEASYE</sequence>